<feature type="domain" description="Heparan-alpha-glucosaminide N-acetyltransferase catalytic" evidence="3">
    <location>
        <begin position="36"/>
        <end position="258"/>
    </location>
</feature>
<dbReference type="EMBL" id="FRXO01000001">
    <property type="protein sequence ID" value="SHO59906.1"/>
    <property type="molecule type" value="Genomic_DNA"/>
</dbReference>
<name>A0A1M7Z5I7_9HYPH</name>
<dbReference type="Proteomes" id="UP000186406">
    <property type="component" value="Unassembled WGS sequence"/>
</dbReference>
<accession>A0A1M7Z5I7</accession>
<dbReference type="RefSeq" id="WP_084563716.1">
    <property type="nucleotide sequence ID" value="NZ_FRXO01000001.1"/>
</dbReference>
<feature type="transmembrane region" description="Helical" evidence="2">
    <location>
        <begin position="76"/>
        <end position="96"/>
    </location>
</feature>
<keyword evidence="5" id="KW-1185">Reference proteome</keyword>
<evidence type="ECO:0000256" key="1">
    <source>
        <dbReference type="SAM" id="MobiDB-lite"/>
    </source>
</evidence>
<keyword evidence="2" id="KW-0812">Transmembrane</keyword>
<organism evidence="4 5">
    <name type="scientific">Pseudoxanthobacter soli DSM 19599</name>
    <dbReference type="NCBI Taxonomy" id="1123029"/>
    <lineage>
        <taxon>Bacteria</taxon>
        <taxon>Pseudomonadati</taxon>
        <taxon>Pseudomonadota</taxon>
        <taxon>Alphaproteobacteria</taxon>
        <taxon>Hyphomicrobiales</taxon>
        <taxon>Segnochrobactraceae</taxon>
        <taxon>Pseudoxanthobacter</taxon>
    </lineage>
</organism>
<feature type="transmembrane region" description="Helical" evidence="2">
    <location>
        <begin position="108"/>
        <end position="128"/>
    </location>
</feature>
<evidence type="ECO:0000313" key="4">
    <source>
        <dbReference type="EMBL" id="SHO59906.1"/>
    </source>
</evidence>
<feature type="transmembrane region" description="Helical" evidence="2">
    <location>
        <begin position="203"/>
        <end position="221"/>
    </location>
</feature>
<sequence>MSEAMRMRDREARRGAVHTAPDAPGGGRGGRAGSGRIAVIDIARGIALVAMASYHLSFDLSFYGFVSWPVTTGVEWVAYARSIAATFLMLSGFSLVLMTRRGIAPLKIARRVAVVGGAAVLVSLGTWAVVPDDVVRFGILHCIAVTTVLGLAFVRLPPLATLAVAVVVFAIPQFARTPALDSVWLVWLGLAADPPSSMDYVPLLPWFSAVLVGIAAGRFALDRDLLRGLARIEPRSRLLRALGFAGRHSLPVYLIHQPVFFALIELSLLFGATPAVRVSDYRSSCMESCRATGTGEASCTTYCSCTAEGFGRADLWSNLAAARPGSSEQSLVDAIVRECRMRALVPGGQ</sequence>
<evidence type="ECO:0000256" key="2">
    <source>
        <dbReference type="SAM" id="Phobius"/>
    </source>
</evidence>
<keyword evidence="2" id="KW-1133">Transmembrane helix</keyword>
<feature type="transmembrane region" description="Helical" evidence="2">
    <location>
        <begin position="134"/>
        <end position="154"/>
    </location>
</feature>
<gene>
    <name evidence="4" type="ORF">SAMN02745172_00107</name>
</gene>
<evidence type="ECO:0000259" key="3">
    <source>
        <dbReference type="Pfam" id="PF07786"/>
    </source>
</evidence>
<evidence type="ECO:0000313" key="5">
    <source>
        <dbReference type="Proteomes" id="UP000186406"/>
    </source>
</evidence>
<feature type="region of interest" description="Disordered" evidence="1">
    <location>
        <begin position="11"/>
        <end position="32"/>
    </location>
</feature>
<proteinExistence type="predicted"/>
<keyword evidence="2" id="KW-0472">Membrane</keyword>
<dbReference type="AlphaFoldDB" id="A0A1M7Z5I7"/>
<dbReference type="STRING" id="1123029.SAMN02745172_00107"/>
<protein>
    <submittedName>
        <fullName evidence="4">Uncharacterized membrane protein</fullName>
    </submittedName>
</protein>
<reference evidence="4 5" key="1">
    <citation type="submission" date="2016-12" db="EMBL/GenBank/DDBJ databases">
        <authorList>
            <person name="Song W.-J."/>
            <person name="Kurnit D.M."/>
        </authorList>
    </citation>
    <scope>NUCLEOTIDE SEQUENCE [LARGE SCALE GENOMIC DNA]</scope>
    <source>
        <strain evidence="4 5">DSM 19599</strain>
    </source>
</reference>
<feature type="transmembrane region" description="Helical" evidence="2">
    <location>
        <begin position="37"/>
        <end position="56"/>
    </location>
</feature>
<dbReference type="InterPro" id="IPR012429">
    <property type="entry name" value="HGSNAT_cat"/>
</dbReference>
<dbReference type="OrthoDB" id="9807591at2"/>
<dbReference type="Pfam" id="PF07786">
    <property type="entry name" value="HGSNAT_cat"/>
    <property type="match status" value="1"/>
</dbReference>